<sequence>MSQSLAKVCTHIVFSTKYRQPLIDEKIENELHRYLGGICNKFECIPIKVGGYVDHIHILCVMSRKISIMKLLEEIKKNSSRWIKTKGKEYEGFYWQDGYGIFSVNPSELDIVVKYISNQKLHHENKNFQDEYRGFLRKYNMEYDERYVWD</sequence>
<dbReference type="GO" id="GO:0003677">
    <property type="term" value="F:DNA binding"/>
    <property type="evidence" value="ECO:0007669"/>
    <property type="project" value="InterPro"/>
</dbReference>
<evidence type="ECO:0000259" key="1">
    <source>
        <dbReference type="SMART" id="SM01321"/>
    </source>
</evidence>
<dbReference type="SUPFAM" id="SSF143422">
    <property type="entry name" value="Transposase IS200-like"/>
    <property type="match status" value="1"/>
</dbReference>
<organism evidence="2 3">
    <name type="scientific">Dyadobacter frigoris</name>
    <dbReference type="NCBI Taxonomy" id="2576211"/>
    <lineage>
        <taxon>Bacteria</taxon>
        <taxon>Pseudomonadati</taxon>
        <taxon>Bacteroidota</taxon>
        <taxon>Cytophagia</taxon>
        <taxon>Cytophagales</taxon>
        <taxon>Spirosomataceae</taxon>
        <taxon>Dyadobacter</taxon>
    </lineage>
</organism>
<dbReference type="GO" id="GO:0004803">
    <property type="term" value="F:transposase activity"/>
    <property type="evidence" value="ECO:0007669"/>
    <property type="project" value="InterPro"/>
</dbReference>
<dbReference type="NCBIfam" id="NF033573">
    <property type="entry name" value="transpos_IS200"/>
    <property type="match status" value="1"/>
</dbReference>
<dbReference type="SMART" id="SM01321">
    <property type="entry name" value="Y1_Tnp"/>
    <property type="match status" value="1"/>
</dbReference>
<dbReference type="EMBL" id="SZVO01000008">
    <property type="protein sequence ID" value="TKT90807.1"/>
    <property type="molecule type" value="Genomic_DNA"/>
</dbReference>
<name>A0A4U6D3N4_9BACT</name>
<dbReference type="PANTHER" id="PTHR33360:SF2">
    <property type="entry name" value="TRANSPOSASE FOR INSERTION SEQUENCE ELEMENT IS200"/>
    <property type="match status" value="1"/>
</dbReference>
<dbReference type="AlphaFoldDB" id="A0A4U6D3N4"/>
<dbReference type="PANTHER" id="PTHR33360">
    <property type="entry name" value="TRANSPOSASE FOR INSERTION SEQUENCE ELEMENT IS200"/>
    <property type="match status" value="1"/>
</dbReference>
<evidence type="ECO:0000313" key="3">
    <source>
        <dbReference type="Proteomes" id="UP000304900"/>
    </source>
</evidence>
<dbReference type="Proteomes" id="UP000304900">
    <property type="component" value="Unassembled WGS sequence"/>
</dbReference>
<dbReference type="Gene3D" id="3.30.70.1290">
    <property type="entry name" value="Transposase IS200-like"/>
    <property type="match status" value="1"/>
</dbReference>
<dbReference type="OrthoDB" id="9797997at2"/>
<gene>
    <name evidence="2" type="primary">tnpA</name>
    <name evidence="2" type="ORF">FDK13_17725</name>
</gene>
<proteinExistence type="predicted"/>
<evidence type="ECO:0000313" key="2">
    <source>
        <dbReference type="EMBL" id="TKT90807.1"/>
    </source>
</evidence>
<dbReference type="GO" id="GO:0006313">
    <property type="term" value="P:DNA transposition"/>
    <property type="evidence" value="ECO:0007669"/>
    <property type="project" value="InterPro"/>
</dbReference>
<dbReference type="RefSeq" id="WP_137341351.1">
    <property type="nucleotide sequence ID" value="NZ_BSQH01000003.1"/>
</dbReference>
<dbReference type="InterPro" id="IPR036515">
    <property type="entry name" value="Transposase_17_sf"/>
</dbReference>
<keyword evidence="3" id="KW-1185">Reference proteome</keyword>
<accession>A0A4U6D3N4</accession>
<comment type="caution">
    <text evidence="2">The sequence shown here is derived from an EMBL/GenBank/DDBJ whole genome shotgun (WGS) entry which is preliminary data.</text>
</comment>
<feature type="domain" description="Transposase IS200-like" evidence="1">
    <location>
        <begin position="5"/>
        <end position="119"/>
    </location>
</feature>
<protein>
    <submittedName>
        <fullName evidence="2">IS200/IS605 family transposase</fullName>
    </submittedName>
</protein>
<dbReference type="InterPro" id="IPR002686">
    <property type="entry name" value="Transposase_17"/>
</dbReference>
<reference evidence="2 3" key="1">
    <citation type="submission" date="2019-05" db="EMBL/GenBank/DDBJ databases">
        <title>Dyadobacter AR-3-8 sp. nov., isolated from arctic soil.</title>
        <authorList>
            <person name="Chaudhary D.K."/>
        </authorList>
    </citation>
    <scope>NUCLEOTIDE SEQUENCE [LARGE SCALE GENOMIC DNA]</scope>
    <source>
        <strain evidence="2 3">AR-3-8</strain>
    </source>
</reference>
<dbReference type="Pfam" id="PF01797">
    <property type="entry name" value="Y1_Tnp"/>
    <property type="match status" value="1"/>
</dbReference>